<evidence type="ECO:0008006" key="4">
    <source>
        <dbReference type="Google" id="ProtNLM"/>
    </source>
</evidence>
<feature type="chain" id="PRO_5006918056" description="Secreted protein" evidence="1">
    <location>
        <begin position="21"/>
        <end position="103"/>
    </location>
</feature>
<dbReference type="PATRIC" id="fig|28087.4.peg.50"/>
<evidence type="ECO:0000313" key="3">
    <source>
        <dbReference type="Proteomes" id="UP000054621"/>
    </source>
</evidence>
<evidence type="ECO:0000256" key="1">
    <source>
        <dbReference type="SAM" id="SignalP"/>
    </source>
</evidence>
<dbReference type="OrthoDB" id="5652365at2"/>
<protein>
    <recommendedName>
        <fullName evidence="4">Secreted protein</fullName>
    </recommendedName>
</protein>
<sequence length="103" mass="11980">MKKKLLFAISLFITFSTCYASKIVIVGSPVILQKQGNVYYLPNRYTITTSYYYVMVDGSRQVCYMDKQPALSVLNTKYIDVNYKGSTMTWICYPFDNNYFETP</sequence>
<feature type="signal peptide" evidence="1">
    <location>
        <begin position="1"/>
        <end position="20"/>
    </location>
</feature>
<keyword evidence="1" id="KW-0732">Signal</keyword>
<dbReference type="EMBL" id="LNYV01000001">
    <property type="protein sequence ID" value="KTD60591.1"/>
    <property type="molecule type" value="Genomic_DNA"/>
</dbReference>
<dbReference type="eggNOG" id="ENOG5030PKG">
    <property type="taxonomic scope" value="Bacteria"/>
</dbReference>
<organism evidence="2 3">
    <name type="scientific">Legionella sainthelensi</name>
    <dbReference type="NCBI Taxonomy" id="28087"/>
    <lineage>
        <taxon>Bacteria</taxon>
        <taxon>Pseudomonadati</taxon>
        <taxon>Pseudomonadota</taxon>
        <taxon>Gammaproteobacteria</taxon>
        <taxon>Legionellales</taxon>
        <taxon>Legionellaceae</taxon>
        <taxon>Legionella</taxon>
    </lineage>
</organism>
<dbReference type="AlphaFoldDB" id="A0A0W0YV54"/>
<reference evidence="2 3" key="1">
    <citation type="submission" date="2015-11" db="EMBL/GenBank/DDBJ databases">
        <title>Genomic analysis of 38 Legionella species identifies large and diverse effector repertoires.</title>
        <authorList>
            <person name="Burstein D."/>
            <person name="Amaro F."/>
            <person name="Zusman T."/>
            <person name="Lifshitz Z."/>
            <person name="Cohen O."/>
            <person name="Gilbert J.A."/>
            <person name="Pupko T."/>
            <person name="Shuman H.A."/>
            <person name="Segal G."/>
        </authorList>
    </citation>
    <scope>NUCLEOTIDE SEQUENCE [LARGE SCALE GENOMIC DNA]</scope>
    <source>
        <strain evidence="2 3">Mt.St.Helens-4</strain>
    </source>
</reference>
<evidence type="ECO:0000313" key="2">
    <source>
        <dbReference type="EMBL" id="KTD60591.1"/>
    </source>
</evidence>
<name>A0A0W0YV54_9GAMM</name>
<dbReference type="RefSeq" id="WP_027271132.1">
    <property type="nucleotide sequence ID" value="NZ_CAAAJE010000014.1"/>
</dbReference>
<gene>
    <name evidence="2" type="ORF">Lsai_0049</name>
</gene>
<proteinExistence type="predicted"/>
<comment type="caution">
    <text evidence="2">The sequence shown here is derived from an EMBL/GenBank/DDBJ whole genome shotgun (WGS) entry which is preliminary data.</text>
</comment>
<dbReference type="Proteomes" id="UP000054621">
    <property type="component" value="Unassembled WGS sequence"/>
</dbReference>
<accession>A0A0W0YV54</accession>